<dbReference type="PANTHER" id="PTHR47320">
    <property type="entry name" value="BIFUNCTIONAL URIDYLYLTRANSFERASE/URIDYLYL-REMOVING ENZYME"/>
    <property type="match status" value="1"/>
</dbReference>
<dbReference type="AlphaFoldDB" id="A0A2W4S9J2"/>
<feature type="domain" description="TIR" evidence="2">
    <location>
        <begin position="19"/>
        <end position="150"/>
    </location>
</feature>
<proteinExistence type="predicted"/>
<organism evidence="3 4">
    <name type="scientific">Candidatus Methylumidiphilus alinenensis</name>
    <dbReference type="NCBI Taxonomy" id="2202197"/>
    <lineage>
        <taxon>Bacteria</taxon>
        <taxon>Pseudomonadati</taxon>
        <taxon>Pseudomonadota</taxon>
        <taxon>Gammaproteobacteria</taxon>
        <taxon>Methylococcales</taxon>
        <taxon>Candidatus Methylumidiphilus</taxon>
    </lineage>
</organism>
<accession>A0A2W4S9J2</accession>
<dbReference type="PANTHER" id="PTHR47320:SF1">
    <property type="entry name" value="BIFUNCTIONAL URIDYLYLTRANSFERASE_URIDYLYL-REMOVING ENZYME"/>
    <property type="match status" value="1"/>
</dbReference>
<dbReference type="Pfam" id="PF13676">
    <property type="entry name" value="TIR_2"/>
    <property type="match status" value="1"/>
</dbReference>
<dbReference type="SUPFAM" id="SSF81301">
    <property type="entry name" value="Nucleotidyltransferase"/>
    <property type="match status" value="1"/>
</dbReference>
<dbReference type="GO" id="GO:0016787">
    <property type="term" value="F:hydrolase activity"/>
    <property type="evidence" value="ECO:0007669"/>
    <property type="project" value="UniProtKB-KW"/>
</dbReference>
<dbReference type="InterPro" id="IPR010043">
    <property type="entry name" value="UTase/UR"/>
</dbReference>
<comment type="caution">
    <text evidence="3">The sequence shown here is derived from an EMBL/GenBank/DDBJ whole genome shotgun (WGS) entry which is preliminary data.</text>
</comment>
<dbReference type="SMART" id="SM00255">
    <property type="entry name" value="TIR"/>
    <property type="match status" value="1"/>
</dbReference>
<dbReference type="Proteomes" id="UP000249396">
    <property type="component" value="Unassembled WGS sequence"/>
</dbReference>
<keyword evidence="1" id="KW-0378">Hydrolase</keyword>
<sequence length="485" mass="55822">MEINPSYSLLNKSSKIGGRPIQIFVSYGKEDAKIATEIGHALEKENYIAWLDKHRLLAGMVWRREIKKAIRESDYFLAVISTSSLERRGFIHTELKEALEIWSETPFPKVYLIPVRIDDCDLSIVGLENLHWVDIFDGNRHEITNTSWDRAISMILDSVAYGRGQISHALNPKLVSDILKYKNERATFEVNINNNPHTMLSVSDTAEVRCQFADNIIVRLFQQVCFEGGFNSNKFTLIARGGFGRRYLTRNSDIDLTLLHTQSQSDVRDAEKLFDVFSTLLTDMWGEIKVAAIINTVDECVDHWSNFNSLAAFSSTRFICGDFSLYIELLEKWRTFVSEIDPGVIKEGLLRQRFFHDVEPNVPHLFNVKFCSGGLMEIAFIFFLEKFLQAKNIALRGDATDNVTIDHAKNFMIRLREEIYLITKTNAITANGLCRVSPNFINETENSTTIFDELKRYRLEVRKKLNSLTYLIFQEQIKPSVERLD</sequence>
<dbReference type="EMBL" id="QJPH01000554">
    <property type="protein sequence ID" value="PZN70504.1"/>
    <property type="molecule type" value="Genomic_DNA"/>
</dbReference>
<dbReference type="InterPro" id="IPR035897">
    <property type="entry name" value="Toll_tir_struct_dom_sf"/>
</dbReference>
<evidence type="ECO:0000313" key="3">
    <source>
        <dbReference type="EMBL" id="PZN70504.1"/>
    </source>
</evidence>
<gene>
    <name evidence="3" type="ORF">DM484_28385</name>
</gene>
<dbReference type="InterPro" id="IPR000157">
    <property type="entry name" value="TIR_dom"/>
</dbReference>
<evidence type="ECO:0000259" key="2">
    <source>
        <dbReference type="PROSITE" id="PS50104"/>
    </source>
</evidence>
<name>A0A2W4S9J2_9GAMM</name>
<evidence type="ECO:0000256" key="1">
    <source>
        <dbReference type="ARBA" id="ARBA00022801"/>
    </source>
</evidence>
<dbReference type="GO" id="GO:0007165">
    <property type="term" value="P:signal transduction"/>
    <property type="evidence" value="ECO:0007669"/>
    <property type="project" value="InterPro"/>
</dbReference>
<dbReference type="SUPFAM" id="SSF52200">
    <property type="entry name" value="Toll/Interleukin receptor TIR domain"/>
    <property type="match status" value="1"/>
</dbReference>
<dbReference type="InterPro" id="IPR043519">
    <property type="entry name" value="NT_sf"/>
</dbReference>
<dbReference type="Gene3D" id="3.40.50.10140">
    <property type="entry name" value="Toll/interleukin-1 receptor homology (TIR) domain"/>
    <property type="match status" value="1"/>
</dbReference>
<evidence type="ECO:0000313" key="4">
    <source>
        <dbReference type="Proteomes" id="UP000249396"/>
    </source>
</evidence>
<dbReference type="PROSITE" id="PS50104">
    <property type="entry name" value="TIR"/>
    <property type="match status" value="1"/>
</dbReference>
<protein>
    <recommendedName>
        <fullName evidence="2">TIR domain-containing protein</fullName>
    </recommendedName>
</protein>
<dbReference type="GO" id="GO:0008773">
    <property type="term" value="F:[protein-PII] uridylyltransferase activity"/>
    <property type="evidence" value="ECO:0007669"/>
    <property type="project" value="InterPro"/>
</dbReference>
<reference evidence="3 4" key="1">
    <citation type="journal article" date="2018" name="Aquat. Microb. Ecol.">
        <title>Gammaproteobacterial methanotrophs dominate.</title>
        <authorList>
            <person name="Rissanen A.J."/>
            <person name="Saarenheimo J."/>
            <person name="Tiirola M."/>
            <person name="Peura S."/>
            <person name="Aalto S.L."/>
            <person name="Karvinen A."/>
            <person name="Nykanen H."/>
        </authorList>
    </citation>
    <scope>NUCLEOTIDE SEQUENCE [LARGE SCALE GENOMIC DNA]</scope>
    <source>
        <strain evidence="3">AMbin10</strain>
    </source>
</reference>